<dbReference type="InterPro" id="IPR016032">
    <property type="entry name" value="Sig_transdc_resp-reg_C-effctor"/>
</dbReference>
<evidence type="ECO:0000313" key="7">
    <source>
        <dbReference type="Proteomes" id="UP000429644"/>
    </source>
</evidence>
<dbReference type="SUPFAM" id="SSF52172">
    <property type="entry name" value="CheY-like"/>
    <property type="match status" value="1"/>
</dbReference>
<feature type="domain" description="Response regulatory" evidence="5">
    <location>
        <begin position="7"/>
        <end position="122"/>
    </location>
</feature>
<accession>A0A7J9UTU2</accession>
<dbReference type="InterPro" id="IPR039420">
    <property type="entry name" value="WalR-like"/>
</dbReference>
<organism evidence="6 7">
    <name type="scientific">Georgenia ruanii</name>
    <dbReference type="NCBI Taxonomy" id="348442"/>
    <lineage>
        <taxon>Bacteria</taxon>
        <taxon>Bacillati</taxon>
        <taxon>Actinomycetota</taxon>
        <taxon>Actinomycetes</taxon>
        <taxon>Micrococcales</taxon>
        <taxon>Bogoriellaceae</taxon>
        <taxon>Georgenia</taxon>
    </lineage>
</organism>
<keyword evidence="2" id="KW-0238">DNA-binding</keyword>
<dbReference type="PRINTS" id="PR00038">
    <property type="entry name" value="HTHLUXR"/>
</dbReference>
<keyword evidence="7" id="KW-1185">Reference proteome</keyword>
<dbReference type="GO" id="GO:0006355">
    <property type="term" value="P:regulation of DNA-templated transcription"/>
    <property type="evidence" value="ECO:0007669"/>
    <property type="project" value="InterPro"/>
</dbReference>
<dbReference type="EMBL" id="WHPD01001132">
    <property type="protein sequence ID" value="MPV88049.1"/>
    <property type="molecule type" value="Genomic_DNA"/>
</dbReference>
<dbReference type="Gene3D" id="3.40.50.2300">
    <property type="match status" value="1"/>
</dbReference>
<gene>
    <name evidence="6" type="ORF">GB882_05165</name>
</gene>
<dbReference type="GO" id="GO:0000160">
    <property type="term" value="P:phosphorelay signal transduction system"/>
    <property type="evidence" value="ECO:0007669"/>
    <property type="project" value="InterPro"/>
</dbReference>
<dbReference type="PANTHER" id="PTHR43214">
    <property type="entry name" value="TWO-COMPONENT RESPONSE REGULATOR"/>
    <property type="match status" value="1"/>
</dbReference>
<dbReference type="PROSITE" id="PS50043">
    <property type="entry name" value="HTH_LUXR_2"/>
    <property type="match status" value="1"/>
</dbReference>
<dbReference type="Pfam" id="PF00196">
    <property type="entry name" value="GerE"/>
    <property type="match status" value="1"/>
</dbReference>
<evidence type="ECO:0000259" key="5">
    <source>
        <dbReference type="PROSITE" id="PS50110"/>
    </source>
</evidence>
<evidence type="ECO:0000256" key="1">
    <source>
        <dbReference type="ARBA" id="ARBA00022553"/>
    </source>
</evidence>
<dbReference type="AlphaFoldDB" id="A0A7J9UTU2"/>
<dbReference type="SMART" id="SM00448">
    <property type="entry name" value="REC"/>
    <property type="match status" value="1"/>
</dbReference>
<feature type="domain" description="HTH luxR-type" evidence="4">
    <location>
        <begin position="148"/>
        <end position="213"/>
    </location>
</feature>
<dbReference type="OrthoDB" id="9808843at2"/>
<dbReference type="SUPFAM" id="SSF46894">
    <property type="entry name" value="C-terminal effector domain of the bipartite response regulators"/>
    <property type="match status" value="1"/>
</dbReference>
<dbReference type="CDD" id="cd06170">
    <property type="entry name" value="LuxR_C_like"/>
    <property type="match status" value="1"/>
</dbReference>
<reference evidence="6 7" key="1">
    <citation type="submission" date="2019-10" db="EMBL/GenBank/DDBJ databases">
        <title>Georgenia wutianyii sp. nov. and Georgenia yuyongxinii sp. nov. isolated from plateau pika (Ochotona curzoniae) in the Qinghai-Tibet plateau of China.</title>
        <authorList>
            <person name="Tian Z."/>
        </authorList>
    </citation>
    <scope>NUCLEOTIDE SEQUENCE [LARGE SCALE GENOMIC DNA]</scope>
    <source>
        <strain evidence="6 7">JCM 15130</strain>
    </source>
</reference>
<dbReference type="Proteomes" id="UP000429644">
    <property type="component" value="Unassembled WGS sequence"/>
</dbReference>
<evidence type="ECO:0000313" key="6">
    <source>
        <dbReference type="EMBL" id="MPV88049.1"/>
    </source>
</evidence>
<dbReference type="SMART" id="SM00421">
    <property type="entry name" value="HTH_LUXR"/>
    <property type="match status" value="1"/>
</dbReference>
<dbReference type="InterPro" id="IPR011006">
    <property type="entry name" value="CheY-like_superfamily"/>
</dbReference>
<dbReference type="Pfam" id="PF00072">
    <property type="entry name" value="Response_reg"/>
    <property type="match status" value="1"/>
</dbReference>
<evidence type="ECO:0000256" key="2">
    <source>
        <dbReference type="ARBA" id="ARBA00023125"/>
    </source>
</evidence>
<dbReference type="InterPro" id="IPR058245">
    <property type="entry name" value="NreC/VraR/RcsB-like_REC"/>
</dbReference>
<evidence type="ECO:0000259" key="4">
    <source>
        <dbReference type="PROSITE" id="PS50043"/>
    </source>
</evidence>
<sequence length="216" mass="22780">MSGVTIRVLVVDDHAVVREGLRVLLGTLDLTVVGVAEDGQAAVREAQLTRPDVVLMDIAMPGMGGVEATRAIHAACPDARVLMLTMFDDDATVLLAMRAGARGYVLKGADQDEIAAAIRSVAAGQLVFGPGIAARVLELFPAALPPREPDAFPELTAREREILEGLASGLRTAAIAAALHLSPKTVSNHLTSIFAKLEVTDRTEAMIRAREHGFGT</sequence>
<feature type="modified residue" description="4-aspartylphosphate" evidence="3">
    <location>
        <position position="57"/>
    </location>
</feature>
<proteinExistence type="predicted"/>
<dbReference type="InterPro" id="IPR000792">
    <property type="entry name" value="Tscrpt_reg_LuxR_C"/>
</dbReference>
<comment type="caution">
    <text evidence="6">The sequence shown here is derived from an EMBL/GenBank/DDBJ whole genome shotgun (WGS) entry which is preliminary data.</text>
</comment>
<protein>
    <submittedName>
        <fullName evidence="6">Response regulator</fullName>
    </submittedName>
</protein>
<evidence type="ECO:0000256" key="3">
    <source>
        <dbReference type="PROSITE-ProRule" id="PRU00169"/>
    </source>
</evidence>
<keyword evidence="1 3" id="KW-0597">Phosphoprotein</keyword>
<dbReference type="PROSITE" id="PS00622">
    <property type="entry name" value="HTH_LUXR_1"/>
    <property type="match status" value="1"/>
</dbReference>
<name>A0A7J9UTU2_9MICO</name>
<dbReference type="PROSITE" id="PS50110">
    <property type="entry name" value="RESPONSE_REGULATORY"/>
    <property type="match status" value="1"/>
</dbReference>
<dbReference type="InterPro" id="IPR001789">
    <property type="entry name" value="Sig_transdc_resp-reg_receiver"/>
</dbReference>
<dbReference type="GO" id="GO:0003677">
    <property type="term" value="F:DNA binding"/>
    <property type="evidence" value="ECO:0007669"/>
    <property type="project" value="UniProtKB-KW"/>
</dbReference>
<dbReference type="CDD" id="cd17535">
    <property type="entry name" value="REC_NarL-like"/>
    <property type="match status" value="1"/>
</dbReference>